<dbReference type="GeneID" id="29001124"/>
<dbReference type="PANTHER" id="PTHR13124:SF12">
    <property type="entry name" value="LARGE RIBOSOMAL SUBUNIT PROTEIN ML46"/>
    <property type="match status" value="1"/>
</dbReference>
<evidence type="ECO:0000256" key="6">
    <source>
        <dbReference type="ARBA" id="ARBA00023274"/>
    </source>
</evidence>
<dbReference type="Proteomes" id="UP000077315">
    <property type="component" value="Unassembled WGS sequence"/>
</dbReference>
<dbReference type="RefSeq" id="XP_018297989.1">
    <property type="nucleotide sequence ID" value="XM_018440218.1"/>
</dbReference>
<keyword evidence="5" id="KW-0496">Mitochondrion</keyword>
<evidence type="ECO:0000313" key="9">
    <source>
        <dbReference type="EMBL" id="OAD79949.1"/>
    </source>
</evidence>
<dbReference type="InterPro" id="IPR000086">
    <property type="entry name" value="NUDIX_hydrolase_dom"/>
</dbReference>
<dbReference type="OrthoDB" id="414075at2759"/>
<dbReference type="FunFam" id="3.90.79.10:FF:000018">
    <property type="entry name" value="39S ribosomal protein L46, mitochondrial"/>
    <property type="match status" value="1"/>
</dbReference>
<keyword evidence="6" id="KW-0687">Ribonucleoprotein</keyword>
<keyword evidence="10" id="KW-1185">Reference proteome</keyword>
<protein>
    <recommendedName>
        <fullName evidence="7">Large ribosomal subunit protein mL46</fullName>
    </recommendedName>
</protein>
<comment type="similarity">
    <text evidence="2">Belongs to the mitochondrion-specific ribosomal protein mL46 family.</text>
</comment>
<dbReference type="FunCoup" id="A0A167QMX3">
    <property type="interactions" value="64"/>
</dbReference>
<dbReference type="PROSITE" id="PS51462">
    <property type="entry name" value="NUDIX"/>
    <property type="match status" value="1"/>
</dbReference>
<dbReference type="VEuPathDB" id="FungiDB:PHYBLDRAFT_56529"/>
<dbReference type="InterPro" id="IPR015797">
    <property type="entry name" value="NUDIX_hydrolase-like_dom_sf"/>
</dbReference>
<organism evidence="9 10">
    <name type="scientific">Phycomyces blakesleeanus (strain ATCC 8743b / DSM 1359 / FGSC 10004 / NBRC 33097 / NRRL 1555)</name>
    <dbReference type="NCBI Taxonomy" id="763407"/>
    <lineage>
        <taxon>Eukaryota</taxon>
        <taxon>Fungi</taxon>
        <taxon>Fungi incertae sedis</taxon>
        <taxon>Mucoromycota</taxon>
        <taxon>Mucoromycotina</taxon>
        <taxon>Mucoromycetes</taxon>
        <taxon>Mucorales</taxon>
        <taxon>Phycomycetaceae</taxon>
        <taxon>Phycomyces</taxon>
    </lineage>
</organism>
<evidence type="ECO:0000259" key="8">
    <source>
        <dbReference type="PROSITE" id="PS51462"/>
    </source>
</evidence>
<dbReference type="EMBL" id="KV440972">
    <property type="protein sequence ID" value="OAD79949.1"/>
    <property type="molecule type" value="Genomic_DNA"/>
</dbReference>
<dbReference type="Pfam" id="PF00293">
    <property type="entry name" value="NUDIX"/>
    <property type="match status" value="1"/>
</dbReference>
<reference evidence="10" key="1">
    <citation type="submission" date="2015-06" db="EMBL/GenBank/DDBJ databases">
        <title>Expansion of signal transduction pathways in fungi by whole-genome duplication.</title>
        <authorList>
            <consortium name="DOE Joint Genome Institute"/>
            <person name="Corrochano L.M."/>
            <person name="Kuo A."/>
            <person name="Marcet-Houben M."/>
            <person name="Polaino S."/>
            <person name="Salamov A."/>
            <person name="Villalobos J.M."/>
            <person name="Alvarez M.I."/>
            <person name="Avalos J."/>
            <person name="Benito E.P."/>
            <person name="Benoit I."/>
            <person name="Burger G."/>
            <person name="Camino L.P."/>
            <person name="Canovas D."/>
            <person name="Cerda-Olmedo E."/>
            <person name="Cheng J.-F."/>
            <person name="Dominguez A."/>
            <person name="Elias M."/>
            <person name="Eslava A.P."/>
            <person name="Glaser F."/>
            <person name="Grimwood J."/>
            <person name="Gutierrez G."/>
            <person name="Heitman J."/>
            <person name="Henrissat B."/>
            <person name="Iturriaga E.A."/>
            <person name="Lang B.F."/>
            <person name="Lavin J.L."/>
            <person name="Lee S."/>
            <person name="Li W."/>
            <person name="Lindquist E."/>
            <person name="Lopez-Garcia S."/>
            <person name="Luque E.M."/>
            <person name="Marcos A.T."/>
            <person name="Martin J."/>
            <person name="McCluskey K."/>
            <person name="Medina H.R."/>
            <person name="Miralles-Duran A."/>
            <person name="Miyazaki A."/>
            <person name="Munoz-Torres E."/>
            <person name="Oguiza J.A."/>
            <person name="Ohm R."/>
            <person name="Olmedo M."/>
            <person name="Orejas M."/>
            <person name="Ortiz-Castellanos L."/>
            <person name="Pisabarro A.G."/>
            <person name="Rodriguez-Romero J."/>
            <person name="Ruiz-Herrera J."/>
            <person name="Ruiz-Vazquez R."/>
            <person name="Sanz C."/>
            <person name="Schackwitz W."/>
            <person name="Schmutz J."/>
            <person name="Shahriari M."/>
            <person name="Shelest E."/>
            <person name="Silva-Franco F."/>
            <person name="Soanes D."/>
            <person name="Syed K."/>
            <person name="Tagua V.G."/>
            <person name="Talbot N.J."/>
            <person name="Thon M."/>
            <person name="De vries R.P."/>
            <person name="Wiebenga A."/>
            <person name="Yadav J.S."/>
            <person name="Braun E.L."/>
            <person name="Baker S."/>
            <person name="Garre V."/>
            <person name="Horwitz B."/>
            <person name="Torres-Martinez S."/>
            <person name="Idnurm A."/>
            <person name="Herrera-Estrella A."/>
            <person name="Gabaldon T."/>
            <person name="Grigoriev I.V."/>
        </authorList>
    </citation>
    <scope>NUCLEOTIDE SEQUENCE [LARGE SCALE GENOMIC DNA]</scope>
    <source>
        <strain evidence="10">NRRL 1555(-)</strain>
    </source>
</reference>
<comment type="subcellular location">
    <subcellularLocation>
        <location evidence="1">Mitochondrion</location>
    </subcellularLocation>
</comment>
<dbReference type="AlphaFoldDB" id="A0A167QMX3"/>
<keyword evidence="4" id="KW-0689">Ribosomal protein</keyword>
<dbReference type="InterPro" id="IPR033650">
    <property type="entry name" value="Ribosomal_mL46_NUDIX"/>
</dbReference>
<evidence type="ECO:0000256" key="1">
    <source>
        <dbReference type="ARBA" id="ARBA00004173"/>
    </source>
</evidence>
<evidence type="ECO:0000256" key="2">
    <source>
        <dbReference type="ARBA" id="ARBA00009070"/>
    </source>
</evidence>
<accession>A0A167QMX3</accession>
<dbReference type="InterPro" id="IPR021757">
    <property type="entry name" value="Ribosomal_mL46_N"/>
</dbReference>
<dbReference type="Gene3D" id="3.90.79.10">
    <property type="entry name" value="Nucleoside Triphosphate Pyrophosphohydrolase"/>
    <property type="match status" value="1"/>
</dbReference>
<evidence type="ECO:0000256" key="3">
    <source>
        <dbReference type="ARBA" id="ARBA00022946"/>
    </source>
</evidence>
<dbReference type="PANTHER" id="PTHR13124">
    <property type="entry name" value="39S RIBOSOMAL PROTEIN L46, MITOCHONDRIAL PRECURSOR-RELATED"/>
    <property type="match status" value="1"/>
</dbReference>
<evidence type="ECO:0000313" key="10">
    <source>
        <dbReference type="Proteomes" id="UP000077315"/>
    </source>
</evidence>
<dbReference type="STRING" id="763407.A0A167QMX3"/>
<dbReference type="Pfam" id="PF11788">
    <property type="entry name" value="MRP-L46"/>
    <property type="match status" value="1"/>
</dbReference>
<evidence type="ECO:0000256" key="4">
    <source>
        <dbReference type="ARBA" id="ARBA00022980"/>
    </source>
</evidence>
<dbReference type="GO" id="GO:0005762">
    <property type="term" value="C:mitochondrial large ribosomal subunit"/>
    <property type="evidence" value="ECO:0007669"/>
    <property type="project" value="TreeGrafter"/>
</dbReference>
<feature type="domain" description="Nudix hydrolase" evidence="8">
    <location>
        <begin position="128"/>
        <end position="263"/>
    </location>
</feature>
<proteinExistence type="inferred from homology"/>
<keyword evidence="3" id="KW-0809">Transit peptide</keyword>
<name>A0A167QMX3_PHYB8</name>
<sequence>MLARRWFASAAPTQAPLVVKNSRILASVILSRPPQITRDSTGFEKAYFDYKEKLERQDASTFPTEFYFKKGSIAERRWKEEEAERLRAMDDTSRSLSEAIATAQQKLSADETMSATITKIEKAPRETEADKTNDIKSLDRALQRTLYLIVRPKQGKQPWIFPEGAVDSTEYLHEAAERQLKETCGKDMDVWFVGRQPIGLYKKAPTQNVEESGSKVFFMKARMFSGQVTPSEDVSEFAWLTKEELPNYLSSDYYKAVKDSLADL</sequence>
<dbReference type="GO" id="GO:0003735">
    <property type="term" value="F:structural constituent of ribosome"/>
    <property type="evidence" value="ECO:0007669"/>
    <property type="project" value="InterPro"/>
</dbReference>
<evidence type="ECO:0000256" key="5">
    <source>
        <dbReference type="ARBA" id="ARBA00023128"/>
    </source>
</evidence>
<dbReference type="InParanoid" id="A0A167QMX3"/>
<dbReference type="SUPFAM" id="SSF55811">
    <property type="entry name" value="Nudix"/>
    <property type="match status" value="1"/>
</dbReference>
<evidence type="ECO:0000256" key="7">
    <source>
        <dbReference type="ARBA" id="ARBA00035190"/>
    </source>
</evidence>
<dbReference type="InterPro" id="IPR040008">
    <property type="entry name" value="Ribosomal_mL46"/>
</dbReference>
<dbReference type="CDD" id="cd04661">
    <property type="entry name" value="NUDIX_MRP_L46"/>
    <property type="match status" value="1"/>
</dbReference>
<dbReference type="GO" id="GO:0005743">
    <property type="term" value="C:mitochondrial inner membrane"/>
    <property type="evidence" value="ECO:0007669"/>
    <property type="project" value="UniProtKB-ARBA"/>
</dbReference>
<gene>
    <name evidence="9" type="ORF">PHYBLDRAFT_56529</name>
</gene>